<comment type="catalytic activity">
    <reaction evidence="8">
        <text>tRNA(Val) + L-valine + ATP = L-valyl-tRNA(Val) + AMP + diphosphate</text>
        <dbReference type="Rhea" id="RHEA:10704"/>
        <dbReference type="Rhea" id="RHEA-COMP:9672"/>
        <dbReference type="Rhea" id="RHEA-COMP:9708"/>
        <dbReference type="ChEBI" id="CHEBI:30616"/>
        <dbReference type="ChEBI" id="CHEBI:33019"/>
        <dbReference type="ChEBI" id="CHEBI:57762"/>
        <dbReference type="ChEBI" id="CHEBI:78442"/>
        <dbReference type="ChEBI" id="CHEBI:78537"/>
        <dbReference type="ChEBI" id="CHEBI:456215"/>
        <dbReference type="EC" id="6.1.1.9"/>
    </reaction>
</comment>
<dbReference type="Pfam" id="PF00133">
    <property type="entry name" value="tRNA-synt_1"/>
    <property type="match status" value="1"/>
</dbReference>
<dbReference type="PROSITE" id="PS00178">
    <property type="entry name" value="AA_TRNA_LIGASE_I"/>
    <property type="match status" value="1"/>
</dbReference>
<keyword evidence="2" id="KW-0963">Cytoplasm</keyword>
<keyword evidence="7 10" id="KW-0030">Aminoacyl-tRNA synthetase</keyword>
<dbReference type="CDD" id="cd07962">
    <property type="entry name" value="Anticodon_Ia_Val"/>
    <property type="match status" value="1"/>
</dbReference>
<evidence type="ECO:0000313" key="13">
    <source>
        <dbReference type="EMBL" id="NLD25192.1"/>
    </source>
</evidence>
<dbReference type="PANTHER" id="PTHR11946:SF93">
    <property type="entry name" value="VALINE--TRNA LIGASE, CHLOROPLASTIC_MITOCHONDRIAL 2"/>
    <property type="match status" value="1"/>
</dbReference>
<protein>
    <recommendedName>
        <fullName evidence="1 9">Valine--tRNA ligase</fullName>
        <ecNumber evidence="1 9">6.1.1.9</ecNumber>
    </recommendedName>
</protein>
<reference evidence="13 14" key="1">
    <citation type="journal article" date="2020" name="Biotechnol. Biofuels">
        <title>New insights from the biogas microbiome by comprehensive genome-resolved metagenomics of nearly 1600 species originating from multiple anaerobic digesters.</title>
        <authorList>
            <person name="Campanaro S."/>
            <person name="Treu L."/>
            <person name="Rodriguez-R L.M."/>
            <person name="Kovalovszki A."/>
            <person name="Ziels R.M."/>
            <person name="Maus I."/>
            <person name="Zhu X."/>
            <person name="Kougias P.G."/>
            <person name="Basile A."/>
            <person name="Luo G."/>
            <person name="Schluter A."/>
            <person name="Konstantinidis K.T."/>
            <person name="Angelidaki I."/>
        </authorList>
    </citation>
    <scope>NUCLEOTIDE SEQUENCE [LARGE SCALE GENOMIC DNA]</scope>
    <source>
        <strain evidence="13">AS06rmzACSIP_65</strain>
    </source>
</reference>
<dbReference type="GO" id="GO:0004832">
    <property type="term" value="F:valine-tRNA ligase activity"/>
    <property type="evidence" value="ECO:0007669"/>
    <property type="project" value="UniProtKB-UniRule"/>
</dbReference>
<keyword evidence="5 10" id="KW-0067">ATP-binding</keyword>
<evidence type="ECO:0000256" key="7">
    <source>
        <dbReference type="ARBA" id="ARBA00023146"/>
    </source>
</evidence>
<dbReference type="InterPro" id="IPR033705">
    <property type="entry name" value="Anticodon_Ia_Val"/>
</dbReference>
<keyword evidence="4 10" id="KW-0547">Nucleotide-binding</keyword>
<dbReference type="NCBIfam" id="NF004349">
    <property type="entry name" value="PRK05729.1"/>
    <property type="match status" value="1"/>
</dbReference>
<name>A0A847D007_9BACT</name>
<evidence type="ECO:0000313" key="14">
    <source>
        <dbReference type="Proteomes" id="UP000545876"/>
    </source>
</evidence>
<evidence type="ECO:0000256" key="8">
    <source>
        <dbReference type="ARBA" id="ARBA00047552"/>
    </source>
</evidence>
<dbReference type="GO" id="GO:0005829">
    <property type="term" value="C:cytosol"/>
    <property type="evidence" value="ECO:0007669"/>
    <property type="project" value="TreeGrafter"/>
</dbReference>
<keyword evidence="3 10" id="KW-0436">Ligase</keyword>
<sequence>MQKEIPKTFESNKREKEIYSLWKNSGFSNPDTMQKYLEEKEIEVKTSFTITLPPPNANGTPHLGHMCGYAFHDAIGRYKRMTGHPTLLLPGKDHAGIQTESVFTKLLESRGQNKFELGREEFYKQCYEFCLTNMNNAREYEQRIGLSADFSREFFTLDPRLTEIVYSTFYKMFEEGFVYRDKRIINQCPNCHTALADIDTEHEERRGIFAYIVYPFVEESDRKKAKELFGVEGITVATTRPETMLGDTAVAVNPKDKRYSQFVGKKVVLPIANREIPVIAEDTTDMELGTGALKVTPAHSPVDFEIGKKHSLPIVNVINEEGKMMGDIPERFVGMGTTECSKALCKELDDLDLLVKIENIKHEVVICERCKSAIEPIISNQWYLNVESLAKRALEALKRGDVSVVPKGQQKALEYFYENIQPWCISRQLWWGQRIPVWYSGGKKLYDWLLENKGKNVSDFEKEFGTKVFGTGKIFLGEQPPKSESGEVWEQETDVFDTWFSSGQWPYTTLGGSDGDDFKKYYPTQMMIHGRDILFWWTARMLMFGLYRTDQIPYPVVMLTGIILAPDGSKMSKSKGNGVEPSEIFDKYGADALRLWYYIDALPGSNSPIREEKIKGNRNFITKIWNASRFILMNIDESELEAVSKNLKINSERIEITKKHVKKVSEYIEKFQFNLGAEEIREFFWHQVCDVWIEEIKSEIKDQPVGSEKRIDGLAELLCILKENLKIMHPFIPFVTEGVWQELVNLGLASGVLMVEQLF</sequence>
<dbReference type="GO" id="GO:0002161">
    <property type="term" value="F:aminoacyl-tRNA deacylase activity"/>
    <property type="evidence" value="ECO:0007669"/>
    <property type="project" value="InterPro"/>
</dbReference>
<evidence type="ECO:0000256" key="10">
    <source>
        <dbReference type="RuleBase" id="RU363035"/>
    </source>
</evidence>
<evidence type="ECO:0000256" key="5">
    <source>
        <dbReference type="ARBA" id="ARBA00022840"/>
    </source>
</evidence>
<dbReference type="InterPro" id="IPR001412">
    <property type="entry name" value="aa-tRNA-synth_I_CS"/>
</dbReference>
<evidence type="ECO:0000256" key="6">
    <source>
        <dbReference type="ARBA" id="ARBA00022917"/>
    </source>
</evidence>
<accession>A0A847D007</accession>
<evidence type="ECO:0000256" key="2">
    <source>
        <dbReference type="ARBA" id="ARBA00022490"/>
    </source>
</evidence>
<dbReference type="InterPro" id="IPR002300">
    <property type="entry name" value="aa-tRNA-synth_Ia"/>
</dbReference>
<keyword evidence="6 10" id="KW-0648">Protein biosynthesis</keyword>
<feature type="domain" description="Aminoacyl-tRNA synthetase class Ia" evidence="11">
    <location>
        <begin position="33"/>
        <end position="597"/>
    </location>
</feature>
<dbReference type="NCBIfam" id="TIGR00422">
    <property type="entry name" value="valS"/>
    <property type="match status" value="1"/>
</dbReference>
<comment type="caution">
    <text evidence="13">The sequence shown here is derived from an EMBL/GenBank/DDBJ whole genome shotgun (WGS) entry which is preliminary data.</text>
</comment>
<comment type="similarity">
    <text evidence="10">Belongs to the class-I aminoacyl-tRNA synthetase family.</text>
</comment>
<evidence type="ECO:0000259" key="11">
    <source>
        <dbReference type="Pfam" id="PF00133"/>
    </source>
</evidence>
<dbReference type="GO" id="GO:0006438">
    <property type="term" value="P:valyl-tRNA aminoacylation"/>
    <property type="evidence" value="ECO:0007669"/>
    <property type="project" value="UniProtKB-UniRule"/>
</dbReference>
<dbReference type="Pfam" id="PF08264">
    <property type="entry name" value="Anticodon_1"/>
    <property type="match status" value="1"/>
</dbReference>
<feature type="domain" description="Methionyl/Valyl/Leucyl/Isoleucyl-tRNA synthetase anticodon-binding" evidence="12">
    <location>
        <begin position="658"/>
        <end position="742"/>
    </location>
</feature>
<dbReference type="Proteomes" id="UP000545876">
    <property type="component" value="Unassembled WGS sequence"/>
</dbReference>
<dbReference type="Gene3D" id="1.10.730.10">
    <property type="entry name" value="Isoleucyl-tRNA Synthetase, Domain 1"/>
    <property type="match status" value="1"/>
</dbReference>
<evidence type="ECO:0000256" key="9">
    <source>
        <dbReference type="NCBIfam" id="TIGR00422"/>
    </source>
</evidence>
<dbReference type="SUPFAM" id="SSF50677">
    <property type="entry name" value="ValRS/IleRS/LeuRS editing domain"/>
    <property type="match status" value="1"/>
</dbReference>
<evidence type="ECO:0000256" key="1">
    <source>
        <dbReference type="ARBA" id="ARBA00013169"/>
    </source>
</evidence>
<dbReference type="Gene3D" id="3.90.740.10">
    <property type="entry name" value="Valyl/Leucyl/Isoleucyl-tRNA synthetase, editing domain"/>
    <property type="match status" value="1"/>
</dbReference>
<dbReference type="GO" id="GO:0005524">
    <property type="term" value="F:ATP binding"/>
    <property type="evidence" value="ECO:0007669"/>
    <property type="project" value="UniProtKB-KW"/>
</dbReference>
<evidence type="ECO:0000256" key="3">
    <source>
        <dbReference type="ARBA" id="ARBA00022598"/>
    </source>
</evidence>
<dbReference type="InterPro" id="IPR009080">
    <property type="entry name" value="tRNAsynth_Ia_anticodon-bd"/>
</dbReference>
<evidence type="ECO:0000256" key="4">
    <source>
        <dbReference type="ARBA" id="ARBA00022741"/>
    </source>
</evidence>
<dbReference type="Gene3D" id="3.40.50.620">
    <property type="entry name" value="HUPs"/>
    <property type="match status" value="2"/>
</dbReference>
<dbReference type="InterPro" id="IPR009008">
    <property type="entry name" value="Val/Leu/Ile-tRNA-synth_edit"/>
</dbReference>
<evidence type="ECO:0000259" key="12">
    <source>
        <dbReference type="Pfam" id="PF08264"/>
    </source>
</evidence>
<dbReference type="InterPro" id="IPR014729">
    <property type="entry name" value="Rossmann-like_a/b/a_fold"/>
</dbReference>
<dbReference type="AlphaFoldDB" id="A0A847D007"/>
<gene>
    <name evidence="13" type="ORF">GX656_00920</name>
</gene>
<dbReference type="SUPFAM" id="SSF52374">
    <property type="entry name" value="Nucleotidylyl transferase"/>
    <property type="match status" value="1"/>
</dbReference>
<dbReference type="InterPro" id="IPR002303">
    <property type="entry name" value="Valyl-tRNA_ligase"/>
</dbReference>
<dbReference type="EMBL" id="JAAZBX010000002">
    <property type="protein sequence ID" value="NLD25192.1"/>
    <property type="molecule type" value="Genomic_DNA"/>
</dbReference>
<dbReference type="SUPFAM" id="SSF47323">
    <property type="entry name" value="Anticodon-binding domain of a subclass of class I aminoacyl-tRNA synthetases"/>
    <property type="match status" value="1"/>
</dbReference>
<dbReference type="PANTHER" id="PTHR11946">
    <property type="entry name" value="VALYL-TRNA SYNTHETASES"/>
    <property type="match status" value="1"/>
</dbReference>
<organism evidence="13 14">
    <name type="scientific">Candidatus Dojkabacteria bacterium</name>
    <dbReference type="NCBI Taxonomy" id="2099670"/>
    <lineage>
        <taxon>Bacteria</taxon>
        <taxon>Candidatus Dojkabacteria</taxon>
    </lineage>
</organism>
<dbReference type="PRINTS" id="PR00986">
    <property type="entry name" value="TRNASYNTHVAL"/>
</dbReference>
<dbReference type="InterPro" id="IPR013155">
    <property type="entry name" value="M/V/L/I-tRNA-synth_anticd-bd"/>
</dbReference>
<proteinExistence type="inferred from homology"/>
<dbReference type="EC" id="6.1.1.9" evidence="1 9"/>